<evidence type="ECO:0000256" key="2">
    <source>
        <dbReference type="ARBA" id="ARBA00009840"/>
    </source>
</evidence>
<keyword evidence="3" id="KW-0175">Coiled coil</keyword>
<evidence type="ECO:0000313" key="6">
    <source>
        <dbReference type="Proteomes" id="UP000182652"/>
    </source>
</evidence>
<evidence type="ECO:0000256" key="4">
    <source>
        <dbReference type="ARBA" id="ARBA00023172"/>
    </source>
</evidence>
<protein>
    <submittedName>
        <fullName evidence="5">DNA recombination protein RmuC</fullName>
    </submittedName>
</protein>
<evidence type="ECO:0000256" key="3">
    <source>
        <dbReference type="ARBA" id="ARBA00023054"/>
    </source>
</evidence>
<evidence type="ECO:0000256" key="1">
    <source>
        <dbReference type="ARBA" id="ARBA00003416"/>
    </source>
</evidence>
<dbReference type="PANTHER" id="PTHR30563:SF0">
    <property type="entry name" value="DNA RECOMBINATION PROTEIN RMUC"/>
    <property type="match status" value="1"/>
</dbReference>
<accession>A0A1H4MEE2</accession>
<evidence type="ECO:0000313" key="5">
    <source>
        <dbReference type="EMBL" id="SEB81470.1"/>
    </source>
</evidence>
<reference evidence="5 6" key="1">
    <citation type="submission" date="2016-10" db="EMBL/GenBank/DDBJ databases">
        <authorList>
            <person name="de Groot N.N."/>
        </authorList>
    </citation>
    <scope>NUCLEOTIDE SEQUENCE [LARGE SCALE GENOMIC DNA]</scope>
    <source>
        <strain evidence="5 6">DSM 10495</strain>
    </source>
</reference>
<dbReference type="Proteomes" id="UP000182652">
    <property type="component" value="Unassembled WGS sequence"/>
</dbReference>
<dbReference type="InterPro" id="IPR003798">
    <property type="entry name" value="DNA_recombination_RmuC"/>
</dbReference>
<dbReference type="PANTHER" id="PTHR30563">
    <property type="entry name" value="DNA RECOMBINATION PROTEIN RMUC"/>
    <property type="match status" value="1"/>
</dbReference>
<proteinExistence type="inferred from homology"/>
<dbReference type="RefSeq" id="WP_066211323.1">
    <property type="nucleotide sequence ID" value="NZ_FNSN01000003.1"/>
</dbReference>
<comment type="function">
    <text evidence="1">Involved in DNA recombination.</text>
</comment>
<dbReference type="STRING" id="156980.SAMN04489745_1323"/>
<comment type="similarity">
    <text evidence="2">Belongs to the RmuC family.</text>
</comment>
<keyword evidence="4" id="KW-0233">DNA recombination</keyword>
<name>A0A1H4MEE2_9MICC</name>
<gene>
    <name evidence="5" type="ORF">SAMN04489745_1323</name>
</gene>
<organism evidence="5 6">
    <name type="scientific">Arthrobacter woluwensis</name>
    <dbReference type="NCBI Taxonomy" id="156980"/>
    <lineage>
        <taxon>Bacteria</taxon>
        <taxon>Bacillati</taxon>
        <taxon>Actinomycetota</taxon>
        <taxon>Actinomycetes</taxon>
        <taxon>Micrococcales</taxon>
        <taxon>Micrococcaceae</taxon>
        <taxon>Arthrobacter</taxon>
    </lineage>
</organism>
<dbReference type="Pfam" id="PF02646">
    <property type="entry name" value="RmuC"/>
    <property type="match status" value="1"/>
</dbReference>
<keyword evidence="6" id="KW-1185">Reference proteome</keyword>
<sequence length="399" mass="43577">MENILLVLLALLLGLAAGFLWGRSRNDDGAPLLRAQLRDAEQQLGLSRESLADARARAELLERQNRALSSFDEQENTVLHALAPVAEKLAAVQQHVAILERDRQHQFGQLSEQLQSARQVEAALLESTHSLASALKNNASRGRWGEVQLRRVVESAGLLDHVDFHEQFSSVSGDAAVRPDLVVQLPQGKYLVVDSKVPLSSFLEAQESGSSSSPERRNDLMKAHAKAVRAHIDALASKRYWDAVPASPELVVCFLPAESFLAAALEADGSLLDYGFSRNVALASPATLMALLKAVAVTWRQELLTENAKDLYDLSQELYTRLGTMGGHISKMGTSLKSSVENYNRFVGTLETRVLSTARKMTSLNLGDAEQFSTPATIETTPRVLTSAELLDEENRAAS</sequence>
<dbReference type="GO" id="GO:0006310">
    <property type="term" value="P:DNA recombination"/>
    <property type="evidence" value="ECO:0007669"/>
    <property type="project" value="UniProtKB-KW"/>
</dbReference>
<dbReference type="AlphaFoldDB" id="A0A1H4MEE2"/>
<dbReference type="EMBL" id="FNSN01000003">
    <property type="protein sequence ID" value="SEB81470.1"/>
    <property type="molecule type" value="Genomic_DNA"/>
</dbReference>